<dbReference type="AlphaFoldDB" id="A0A1I6ZPR0"/>
<gene>
    <name evidence="1" type="ORF">SAMN05216236_104240</name>
</gene>
<reference evidence="1 2" key="1">
    <citation type="submission" date="2016-10" db="EMBL/GenBank/DDBJ databases">
        <authorList>
            <person name="de Groot N.N."/>
        </authorList>
    </citation>
    <scope>NUCLEOTIDE SEQUENCE [LARGE SCALE GENOMIC DNA]</scope>
    <source>
        <strain evidence="1 2">CGMCC 1.10959</strain>
    </source>
</reference>
<organism evidence="1 2">
    <name type="scientific">Sedimentitalea nanhaiensis</name>
    <dbReference type="NCBI Taxonomy" id="999627"/>
    <lineage>
        <taxon>Bacteria</taxon>
        <taxon>Pseudomonadati</taxon>
        <taxon>Pseudomonadota</taxon>
        <taxon>Alphaproteobacteria</taxon>
        <taxon>Rhodobacterales</taxon>
        <taxon>Paracoccaceae</taxon>
        <taxon>Sedimentitalea</taxon>
    </lineage>
</organism>
<keyword evidence="2" id="KW-1185">Reference proteome</keyword>
<name>A0A1I6ZPR0_9RHOB</name>
<sequence length="39" mass="4291">MRALVCYALSILIIFTAVNRVEAGDADFMMDARTGQILT</sequence>
<evidence type="ECO:0000313" key="2">
    <source>
        <dbReference type="Proteomes" id="UP000182466"/>
    </source>
</evidence>
<accession>A0A1I6ZPR0</accession>
<dbReference type="Proteomes" id="UP000182466">
    <property type="component" value="Unassembled WGS sequence"/>
</dbReference>
<dbReference type="EMBL" id="FPAW01000004">
    <property type="protein sequence ID" value="SFT64696.1"/>
    <property type="molecule type" value="Genomic_DNA"/>
</dbReference>
<dbReference type="STRING" id="999627.SAMN05216236_104240"/>
<protein>
    <submittedName>
        <fullName evidence="1">Uncharacterized protein</fullName>
    </submittedName>
</protein>
<proteinExistence type="predicted"/>
<evidence type="ECO:0000313" key="1">
    <source>
        <dbReference type="EMBL" id="SFT64696.1"/>
    </source>
</evidence>